<dbReference type="SMART" id="SM00739">
    <property type="entry name" value="KOW"/>
    <property type="match status" value="1"/>
</dbReference>
<comment type="function">
    <text evidence="5">One of the proteins that surrounds the polypeptide exit tunnel on the outside of the subunit.</text>
</comment>
<evidence type="ECO:0000256" key="6">
    <source>
        <dbReference type="RuleBase" id="RU003477"/>
    </source>
</evidence>
<dbReference type="HAMAP" id="MF_01326_B">
    <property type="entry name" value="Ribosomal_uL24_B"/>
    <property type="match status" value="1"/>
</dbReference>
<evidence type="ECO:0000256" key="2">
    <source>
        <dbReference type="ARBA" id="ARBA00022980"/>
    </source>
</evidence>
<dbReference type="GO" id="GO:0006412">
    <property type="term" value="P:translation"/>
    <property type="evidence" value="ECO:0007669"/>
    <property type="project" value="UniProtKB-UniRule"/>
</dbReference>
<dbReference type="GO" id="GO:0003735">
    <property type="term" value="F:structural constituent of ribosome"/>
    <property type="evidence" value="ECO:0007669"/>
    <property type="project" value="InterPro"/>
</dbReference>
<feature type="domain" description="KOW" evidence="7">
    <location>
        <begin position="13"/>
        <end position="40"/>
    </location>
</feature>
<evidence type="ECO:0000259" key="7">
    <source>
        <dbReference type="SMART" id="SM00739"/>
    </source>
</evidence>
<dbReference type="PROSITE" id="PS01108">
    <property type="entry name" value="RIBOSOMAL_L24"/>
    <property type="match status" value="1"/>
</dbReference>
<dbReference type="Gene3D" id="2.30.30.30">
    <property type="match status" value="1"/>
</dbReference>
<dbReference type="GO" id="GO:1990904">
    <property type="term" value="C:ribonucleoprotein complex"/>
    <property type="evidence" value="ECO:0007669"/>
    <property type="project" value="UniProtKB-KW"/>
</dbReference>
<dbReference type="InterPro" id="IPR005825">
    <property type="entry name" value="Ribosomal_uL24_CS"/>
</dbReference>
<dbReference type="InterPro" id="IPR057264">
    <property type="entry name" value="Ribosomal_uL24_C"/>
</dbReference>
<dbReference type="PANTHER" id="PTHR12903">
    <property type="entry name" value="MITOCHONDRIAL RIBOSOMAL PROTEIN L24"/>
    <property type="match status" value="1"/>
</dbReference>
<comment type="subunit">
    <text evidence="5">Part of the 50S ribosomal subunit.</text>
</comment>
<dbReference type="Pfam" id="PF00467">
    <property type="entry name" value="KOW"/>
    <property type="match status" value="1"/>
</dbReference>
<dbReference type="SUPFAM" id="SSF50104">
    <property type="entry name" value="Translation proteins SH3-like domain"/>
    <property type="match status" value="1"/>
</dbReference>
<accession>A0A2H0XXE3</accession>
<proteinExistence type="inferred from homology"/>
<dbReference type="InterPro" id="IPR041988">
    <property type="entry name" value="Ribosomal_uL24_KOW"/>
</dbReference>
<dbReference type="AlphaFoldDB" id="A0A2H0XXE3"/>
<gene>
    <name evidence="5" type="primary">rplX</name>
    <name evidence="8" type="ORF">COT42_04790</name>
</gene>
<dbReference type="InterPro" id="IPR003256">
    <property type="entry name" value="Ribosomal_uL24"/>
</dbReference>
<evidence type="ECO:0000256" key="4">
    <source>
        <dbReference type="ARBA" id="ARBA00035206"/>
    </source>
</evidence>
<dbReference type="EMBL" id="PEYM01000077">
    <property type="protein sequence ID" value="PIS29613.1"/>
    <property type="molecule type" value="Genomic_DNA"/>
</dbReference>
<dbReference type="Pfam" id="PF17136">
    <property type="entry name" value="ribosomal_L24"/>
    <property type="match status" value="1"/>
</dbReference>
<keyword evidence="5" id="KW-0699">rRNA-binding</keyword>
<dbReference type="InterPro" id="IPR005824">
    <property type="entry name" value="KOW"/>
</dbReference>
<keyword evidence="3 5" id="KW-0687">Ribonucleoprotein</keyword>
<evidence type="ECO:0000313" key="9">
    <source>
        <dbReference type="Proteomes" id="UP000231343"/>
    </source>
</evidence>
<dbReference type="NCBIfam" id="TIGR01079">
    <property type="entry name" value="rplX_bact"/>
    <property type="match status" value="1"/>
</dbReference>
<name>A0A2H0XXE3_UNCSA</name>
<comment type="function">
    <text evidence="5">One of two assembly initiator proteins, it binds directly to the 5'-end of the 23S rRNA, where it nucleates assembly of the 50S subunit.</text>
</comment>
<dbReference type="GO" id="GO:0005840">
    <property type="term" value="C:ribosome"/>
    <property type="evidence" value="ECO:0007669"/>
    <property type="project" value="UniProtKB-KW"/>
</dbReference>
<evidence type="ECO:0000256" key="5">
    <source>
        <dbReference type="HAMAP-Rule" id="MF_01326"/>
    </source>
</evidence>
<evidence type="ECO:0000256" key="3">
    <source>
        <dbReference type="ARBA" id="ARBA00023274"/>
    </source>
</evidence>
<keyword evidence="5" id="KW-0694">RNA-binding</keyword>
<reference evidence="8 9" key="1">
    <citation type="submission" date="2017-09" db="EMBL/GenBank/DDBJ databases">
        <title>Depth-based differentiation of microbial function through sediment-hosted aquifers and enrichment of novel symbionts in the deep terrestrial subsurface.</title>
        <authorList>
            <person name="Probst A.J."/>
            <person name="Ladd B."/>
            <person name="Jarett J.K."/>
            <person name="Geller-Mcgrath D.E."/>
            <person name="Sieber C.M."/>
            <person name="Emerson J.B."/>
            <person name="Anantharaman K."/>
            <person name="Thomas B.C."/>
            <person name="Malmstrom R."/>
            <person name="Stieglmeier M."/>
            <person name="Klingl A."/>
            <person name="Woyke T."/>
            <person name="Ryan C.M."/>
            <person name="Banfield J.F."/>
        </authorList>
    </citation>
    <scope>NUCLEOTIDE SEQUENCE [LARGE SCALE GENOMIC DNA]</scope>
    <source>
        <strain evidence="8">CG08_land_8_20_14_0_20_45_16</strain>
    </source>
</reference>
<comment type="caution">
    <text evidence="8">The sequence shown here is derived from an EMBL/GenBank/DDBJ whole genome shotgun (WGS) entry which is preliminary data.</text>
</comment>
<evidence type="ECO:0000313" key="8">
    <source>
        <dbReference type="EMBL" id="PIS29613.1"/>
    </source>
</evidence>
<dbReference type="GO" id="GO:0019843">
    <property type="term" value="F:rRNA binding"/>
    <property type="evidence" value="ECO:0007669"/>
    <property type="project" value="UniProtKB-UniRule"/>
</dbReference>
<comment type="similarity">
    <text evidence="1 5 6">Belongs to the universal ribosomal protein uL24 family.</text>
</comment>
<dbReference type="InterPro" id="IPR008991">
    <property type="entry name" value="Translation_prot_SH3-like_sf"/>
</dbReference>
<keyword evidence="2 5" id="KW-0689">Ribosomal protein</keyword>
<dbReference type="Proteomes" id="UP000231343">
    <property type="component" value="Unassembled WGS sequence"/>
</dbReference>
<dbReference type="CDD" id="cd06089">
    <property type="entry name" value="KOW_RPL26"/>
    <property type="match status" value="1"/>
</dbReference>
<sequence>MSKAKKPTFKKLKIKKGDTVIVLSGRDKNKKGKVLEVFLDSSEVIVERVNIVKRHLRPTRSFQGGIIEKPLPVKISKLMLVCPRCNTPARVKRQINEDKLVRVCKRCNEIVDKVK</sequence>
<protein>
    <recommendedName>
        <fullName evidence="4 5">Large ribosomal subunit protein uL24</fullName>
    </recommendedName>
</protein>
<dbReference type="InterPro" id="IPR014722">
    <property type="entry name" value="Rib_uL2_dom2"/>
</dbReference>
<organism evidence="8 9">
    <name type="scientific">Candidatus Saganbacteria bacterium CG08_land_8_20_14_0_20_45_16</name>
    <dbReference type="NCBI Taxonomy" id="2014293"/>
    <lineage>
        <taxon>Bacteria</taxon>
        <taxon>Bacillati</taxon>
        <taxon>Saganbacteria</taxon>
    </lineage>
</organism>
<evidence type="ECO:0000256" key="1">
    <source>
        <dbReference type="ARBA" id="ARBA00010618"/>
    </source>
</evidence>